<proteinExistence type="predicted"/>
<protein>
    <submittedName>
        <fullName evidence="1">Uncharacterized protein</fullName>
    </submittedName>
</protein>
<organism evidence="1">
    <name type="scientific">Escherichia coli</name>
    <dbReference type="NCBI Taxonomy" id="562"/>
    <lineage>
        <taxon>Bacteria</taxon>
        <taxon>Pseudomonadati</taxon>
        <taxon>Pseudomonadota</taxon>
        <taxon>Gammaproteobacteria</taxon>
        <taxon>Enterobacterales</taxon>
        <taxon>Enterobacteriaceae</taxon>
        <taxon>Escherichia</taxon>
    </lineage>
</organism>
<evidence type="ECO:0000313" key="1">
    <source>
        <dbReference type="EMBL" id="HAG5772318.1"/>
    </source>
</evidence>
<name>A0A765TD71_ECOLX</name>
<sequence length="91" mass="10356">MATFTKEQLIAHIRERKEARQRMLDTVTINPRFREYLERELATDEIALASLVSAPVAWLVGGRLFTTEIAAGMYASEVRKAVKPLFFSTLL</sequence>
<reference evidence="1" key="1">
    <citation type="journal article" date="2018" name="Genome Biol.">
        <title>SKESA: strategic k-mer extension for scrupulous assemblies.</title>
        <authorList>
            <person name="Souvorov A."/>
            <person name="Agarwala R."/>
            <person name="Lipman D.J."/>
        </authorList>
    </citation>
    <scope>NUCLEOTIDE SEQUENCE [LARGE SCALE GENOMIC DNA]</scope>
    <source>
        <strain evidence="1">1839</strain>
    </source>
</reference>
<dbReference type="EMBL" id="DAAYTU010000031">
    <property type="protein sequence ID" value="HAG5772318.1"/>
    <property type="molecule type" value="Genomic_DNA"/>
</dbReference>
<dbReference type="AlphaFoldDB" id="A0A765TD71"/>
<reference evidence="1" key="2">
    <citation type="submission" date="2020-02" db="EMBL/GenBank/DDBJ databases">
        <authorList>
            <consortium name="NCBI Pathogen Detection Project"/>
        </authorList>
    </citation>
    <scope>NUCLEOTIDE SEQUENCE</scope>
    <source>
        <strain evidence="1">1839</strain>
    </source>
</reference>
<gene>
    <name evidence="1" type="ORF">GGB84_004068</name>
</gene>
<accession>A0A765TD71</accession>
<comment type="caution">
    <text evidence="1">The sequence shown here is derived from an EMBL/GenBank/DDBJ whole genome shotgun (WGS) entry which is preliminary data.</text>
</comment>